<gene>
    <name evidence="8 9 10" type="primary">LOC115876794</name>
</gene>
<dbReference type="PROSITE" id="PS50222">
    <property type="entry name" value="EF_HAND_2"/>
    <property type="match status" value="2"/>
</dbReference>
<evidence type="ECO:0000256" key="1">
    <source>
        <dbReference type="ARBA" id="ARBA00004496"/>
    </source>
</evidence>
<dbReference type="GO" id="GO:0005509">
    <property type="term" value="F:calcium ion binding"/>
    <property type="evidence" value="ECO:0007669"/>
    <property type="project" value="InterPro"/>
</dbReference>
<evidence type="ECO:0000256" key="3">
    <source>
        <dbReference type="ARBA" id="ARBA00022723"/>
    </source>
</evidence>
<feature type="domain" description="EF-hand" evidence="6">
    <location>
        <begin position="15"/>
        <end position="50"/>
    </location>
</feature>
<evidence type="ECO:0000256" key="2">
    <source>
        <dbReference type="ARBA" id="ARBA00022490"/>
    </source>
</evidence>
<protein>
    <submittedName>
        <fullName evidence="8 9">Peflin-like isoform X1</fullName>
    </submittedName>
</protein>
<proteinExistence type="predicted"/>
<dbReference type="PANTHER" id="PTHR46212:SF3">
    <property type="entry name" value="GH27120P"/>
    <property type="match status" value="1"/>
</dbReference>
<dbReference type="PROSITE" id="PS00018">
    <property type="entry name" value="EF_HAND_1"/>
    <property type="match status" value="1"/>
</dbReference>
<keyword evidence="2" id="KW-0963">Cytoplasm</keyword>
<evidence type="ECO:0000313" key="9">
    <source>
        <dbReference type="RefSeq" id="XP_030748591.1"/>
    </source>
</evidence>
<dbReference type="InterPro" id="IPR051426">
    <property type="entry name" value="Peflin/Sorcin_CaBP"/>
</dbReference>
<reference evidence="8 9" key="1">
    <citation type="submission" date="2025-04" db="UniProtKB">
        <authorList>
            <consortium name="RefSeq"/>
        </authorList>
    </citation>
    <scope>IDENTIFICATION</scope>
    <source>
        <tissue evidence="8 9">Gonads</tissue>
    </source>
</reference>
<name>A0A6J2XCR9_SITOR</name>
<organism evidence="7 8">
    <name type="scientific">Sitophilus oryzae</name>
    <name type="common">Rice weevil</name>
    <name type="synonym">Curculio oryzae</name>
    <dbReference type="NCBI Taxonomy" id="7048"/>
    <lineage>
        <taxon>Eukaryota</taxon>
        <taxon>Metazoa</taxon>
        <taxon>Ecdysozoa</taxon>
        <taxon>Arthropoda</taxon>
        <taxon>Hexapoda</taxon>
        <taxon>Insecta</taxon>
        <taxon>Pterygota</taxon>
        <taxon>Neoptera</taxon>
        <taxon>Endopterygota</taxon>
        <taxon>Coleoptera</taxon>
        <taxon>Polyphaga</taxon>
        <taxon>Cucujiformia</taxon>
        <taxon>Curculionidae</taxon>
        <taxon>Dryophthorinae</taxon>
        <taxon>Sitophilus</taxon>
    </lineage>
</organism>
<dbReference type="InterPro" id="IPR011992">
    <property type="entry name" value="EF-hand-dom_pair"/>
</dbReference>
<dbReference type="RefSeq" id="XP_030748589.1">
    <property type="nucleotide sequence ID" value="XM_030892729.1"/>
</dbReference>
<evidence type="ECO:0000256" key="5">
    <source>
        <dbReference type="ARBA" id="ARBA00022837"/>
    </source>
</evidence>
<dbReference type="KEGG" id="soy:115876794"/>
<dbReference type="AlphaFoldDB" id="A0A6J2XCR9"/>
<dbReference type="Proteomes" id="UP000504635">
    <property type="component" value="Unplaced"/>
</dbReference>
<dbReference type="InterPro" id="IPR018247">
    <property type="entry name" value="EF_Hand_1_Ca_BS"/>
</dbReference>
<dbReference type="GO" id="GO:0048306">
    <property type="term" value="F:calcium-dependent protein binding"/>
    <property type="evidence" value="ECO:0007669"/>
    <property type="project" value="UniProtKB-ARBA"/>
</dbReference>
<evidence type="ECO:0000313" key="8">
    <source>
        <dbReference type="RefSeq" id="XP_030748589.1"/>
    </source>
</evidence>
<sequence length="184" mass="21269">MYENATFQYATAAASASPEISQWFQAVDRDRSGEIKWEELQSALINAQGEHFSDAACKLMIGMFDKDKTGTINVNEFQALYNYINQWLSTFKMYDRDQSGSIEESELSAAYQHMGFRFSPEFIHFLVEKSDLKNHKTISIDQFILTCIQLQRFTEAFRQRDSQMRGEITIGFEDYLTIVLNCSS</sequence>
<dbReference type="InterPro" id="IPR002048">
    <property type="entry name" value="EF_hand_dom"/>
</dbReference>
<evidence type="ECO:0000313" key="10">
    <source>
        <dbReference type="RefSeq" id="XP_030748592.1"/>
    </source>
</evidence>
<dbReference type="RefSeq" id="XP_030748592.1">
    <property type="nucleotide sequence ID" value="XM_030892732.1"/>
</dbReference>
<keyword evidence="4" id="KW-0677">Repeat</keyword>
<evidence type="ECO:0000256" key="4">
    <source>
        <dbReference type="ARBA" id="ARBA00022737"/>
    </source>
</evidence>
<dbReference type="PANTHER" id="PTHR46212">
    <property type="entry name" value="PEFLIN"/>
    <property type="match status" value="1"/>
</dbReference>
<comment type="subcellular location">
    <subcellularLocation>
        <location evidence="1">Cytoplasm</location>
    </subcellularLocation>
</comment>
<accession>A0A6J2XCR9</accession>
<dbReference type="RefSeq" id="XP_030748591.1">
    <property type="nucleotide sequence ID" value="XM_030892731.1"/>
</dbReference>
<dbReference type="OrthoDB" id="10248537at2759"/>
<dbReference type="GO" id="GO:0005737">
    <property type="term" value="C:cytoplasm"/>
    <property type="evidence" value="ECO:0007669"/>
    <property type="project" value="UniProtKB-SubCell"/>
</dbReference>
<dbReference type="Gene3D" id="1.10.238.10">
    <property type="entry name" value="EF-hand"/>
    <property type="match status" value="1"/>
</dbReference>
<dbReference type="SUPFAM" id="SSF47473">
    <property type="entry name" value="EF-hand"/>
    <property type="match status" value="1"/>
</dbReference>
<evidence type="ECO:0000313" key="7">
    <source>
        <dbReference type="Proteomes" id="UP000504635"/>
    </source>
</evidence>
<dbReference type="Pfam" id="PF13499">
    <property type="entry name" value="EF-hand_7"/>
    <property type="match status" value="2"/>
</dbReference>
<feature type="domain" description="EF-hand" evidence="6">
    <location>
        <begin position="82"/>
        <end position="117"/>
    </location>
</feature>
<dbReference type="SMART" id="SM00054">
    <property type="entry name" value="EFh"/>
    <property type="match status" value="3"/>
</dbReference>
<keyword evidence="5" id="KW-0106">Calcium</keyword>
<dbReference type="GeneID" id="115876794"/>
<evidence type="ECO:0000259" key="6">
    <source>
        <dbReference type="PROSITE" id="PS50222"/>
    </source>
</evidence>
<keyword evidence="3" id="KW-0479">Metal-binding</keyword>
<dbReference type="CDD" id="cd16184">
    <property type="entry name" value="EFh_PEF_peflin"/>
    <property type="match status" value="1"/>
</dbReference>
<keyword evidence="7" id="KW-1185">Reference proteome</keyword>